<organism evidence="1 2">
    <name type="scientific">Plicaturopsis crispa FD-325 SS-3</name>
    <dbReference type="NCBI Taxonomy" id="944288"/>
    <lineage>
        <taxon>Eukaryota</taxon>
        <taxon>Fungi</taxon>
        <taxon>Dikarya</taxon>
        <taxon>Basidiomycota</taxon>
        <taxon>Agaricomycotina</taxon>
        <taxon>Agaricomycetes</taxon>
        <taxon>Agaricomycetidae</taxon>
        <taxon>Amylocorticiales</taxon>
        <taxon>Amylocorticiaceae</taxon>
        <taxon>Plicatura</taxon>
        <taxon>Plicaturopsis crispa</taxon>
    </lineage>
</organism>
<evidence type="ECO:0000313" key="2">
    <source>
        <dbReference type="Proteomes" id="UP000053263"/>
    </source>
</evidence>
<accession>A0A0C9T781</accession>
<dbReference type="AlphaFoldDB" id="A0A0C9T781"/>
<sequence>MTLRCRSCEGLAACQASALSMAATPDATKLLYDIVHHVKTAPSGEVTPTTIAPIFRFLRPAKIPKSERPTTADRERVNLATDALKAFVEVGSSEHMLSTPALIARILEPDGWPSIWKWLQFMREKCVLQKSYGEDACTSAVIGIATTLEVLRRHTNLRIAVTTTSGVLELIMEQWLHASDHARLGTNLSDAGYHYIQSRLMLALGGLLESTDATPKSPVGPQIFGPQILAGAGGDSKLVATTALSRLRTSVADANAPETDVGPHLMLMYNLSGQCQAIHLALANEGLIPVIIEVLSWCNARPAQAKPANTLNECYRNLLRVFYSTNGAVWVVQALDSGLITAMLRSGSWLATVDPTDFAVELCERFLDEVLSKYTVFRSVLRAVRRALRQVEKRRLGTKAVVGCLWDAWQKFKAFAEVRLGMLDLWDERGGRAASEACTYPKVRAFCSQTMYISHPRHSVQTQNSTTIR</sequence>
<reference evidence="1 2" key="1">
    <citation type="submission" date="2014-06" db="EMBL/GenBank/DDBJ databases">
        <title>Evolutionary Origins and Diversification of the Mycorrhizal Mutualists.</title>
        <authorList>
            <consortium name="DOE Joint Genome Institute"/>
            <consortium name="Mycorrhizal Genomics Consortium"/>
            <person name="Kohler A."/>
            <person name="Kuo A."/>
            <person name="Nagy L.G."/>
            <person name="Floudas D."/>
            <person name="Copeland A."/>
            <person name="Barry K.W."/>
            <person name="Cichocki N."/>
            <person name="Veneault-Fourrey C."/>
            <person name="LaButti K."/>
            <person name="Lindquist E.A."/>
            <person name="Lipzen A."/>
            <person name="Lundell T."/>
            <person name="Morin E."/>
            <person name="Murat C."/>
            <person name="Riley R."/>
            <person name="Ohm R."/>
            <person name="Sun H."/>
            <person name="Tunlid A."/>
            <person name="Henrissat B."/>
            <person name="Grigoriev I.V."/>
            <person name="Hibbett D.S."/>
            <person name="Martin F."/>
        </authorList>
    </citation>
    <scope>NUCLEOTIDE SEQUENCE [LARGE SCALE GENOMIC DNA]</scope>
    <source>
        <strain evidence="1 2">FD-325 SS-3</strain>
    </source>
</reference>
<dbReference type="Proteomes" id="UP000053263">
    <property type="component" value="Unassembled WGS sequence"/>
</dbReference>
<name>A0A0C9T781_PLICR</name>
<gene>
    <name evidence="1" type="ORF">PLICRDRAFT_436681</name>
</gene>
<protein>
    <submittedName>
        <fullName evidence="1">Uncharacterized protein</fullName>
    </submittedName>
</protein>
<evidence type="ECO:0000313" key="1">
    <source>
        <dbReference type="EMBL" id="KII84023.1"/>
    </source>
</evidence>
<dbReference type="EMBL" id="KN832573">
    <property type="protein sequence ID" value="KII84023.1"/>
    <property type="molecule type" value="Genomic_DNA"/>
</dbReference>
<keyword evidence="2" id="KW-1185">Reference proteome</keyword>
<proteinExistence type="predicted"/>
<dbReference type="HOGENOM" id="CLU_582802_0_0_1"/>